<sequence length="249" mass="28106">MKFEVVTLFPEMFDSPFAGSIIGKAVAKGLVQITAHPLRDWAEGRHQVTDDTPYGGGDGMVMKPEPLCRAIQSLKQQHPRARVLMMSPQGQRFTQQRAAQLAEEESLIFLCGRYEGFDERVRSYVDEEYSIGDFVLTGGELPAMVIIDAVARLVPGVLGSQGSAEADSFSDGLLEHPHYTRPAEFEGRKVPEVLLSGDHARIAAWRRSQQLLRTLQRRPDLLEHVSLTEQDRVELEQHRQMLRQEKKDK</sequence>
<dbReference type="Pfam" id="PF01746">
    <property type="entry name" value="tRNA_m1G_MT"/>
    <property type="match status" value="1"/>
</dbReference>
<dbReference type="RefSeq" id="WP_006001993.1">
    <property type="nucleotide sequence ID" value="NZ_AAEW02000016.1"/>
</dbReference>
<dbReference type="EMBL" id="AAEW02000016">
    <property type="protein sequence ID" value="EAT14897.1"/>
    <property type="molecule type" value="Genomic_DNA"/>
</dbReference>
<dbReference type="Proteomes" id="UP000005695">
    <property type="component" value="Unassembled WGS sequence"/>
</dbReference>
<dbReference type="PANTHER" id="PTHR46417:SF1">
    <property type="entry name" value="TRNA (GUANINE-N(1)-)-METHYLTRANSFERASE"/>
    <property type="match status" value="1"/>
</dbReference>
<proteinExistence type="inferred from homology"/>
<dbReference type="InterPro" id="IPR029028">
    <property type="entry name" value="Alpha/beta_knot_MTases"/>
</dbReference>
<feature type="domain" description="tRNA methyltransferase TRMD/TRM10-type" evidence="18">
    <location>
        <begin position="1"/>
        <end position="223"/>
    </location>
</feature>
<evidence type="ECO:0000256" key="4">
    <source>
        <dbReference type="ARBA" id="ARBA00011738"/>
    </source>
</evidence>
<evidence type="ECO:0000256" key="11">
    <source>
        <dbReference type="ARBA" id="ARBA00022694"/>
    </source>
</evidence>
<reference evidence="19" key="1">
    <citation type="submission" date="2006-05" db="EMBL/GenBank/DDBJ databases">
        <title>Annotation of the draft genome assembly of Desulfuromonas acetoxidans DSM 684.</title>
        <authorList>
            <consortium name="US DOE Joint Genome Institute (JGI-ORNL)"/>
            <person name="Larimer F."/>
            <person name="Land M."/>
            <person name="Hauser L."/>
        </authorList>
    </citation>
    <scope>NUCLEOTIDE SEQUENCE [LARGE SCALE GENOMIC DNA]</scope>
    <source>
        <strain evidence="19">DSM 684</strain>
    </source>
</reference>
<feature type="binding site" evidence="15 16">
    <location>
        <begin position="131"/>
        <end position="136"/>
    </location>
    <ligand>
        <name>S-adenosyl-L-methionine</name>
        <dbReference type="ChEBI" id="CHEBI:59789"/>
    </ligand>
</feature>
<dbReference type="OrthoDB" id="9807416at2"/>
<dbReference type="HAMAP" id="MF_00605">
    <property type="entry name" value="TrmD"/>
    <property type="match status" value="1"/>
</dbReference>
<evidence type="ECO:0000256" key="15">
    <source>
        <dbReference type="HAMAP-Rule" id="MF_00605"/>
    </source>
</evidence>
<dbReference type="Gene3D" id="3.40.1280.10">
    <property type="match status" value="1"/>
</dbReference>
<evidence type="ECO:0000256" key="7">
    <source>
        <dbReference type="ARBA" id="ARBA00022490"/>
    </source>
</evidence>
<evidence type="ECO:0000256" key="9">
    <source>
        <dbReference type="ARBA" id="ARBA00022679"/>
    </source>
</evidence>
<evidence type="ECO:0000256" key="17">
    <source>
        <dbReference type="RuleBase" id="RU003464"/>
    </source>
</evidence>
<evidence type="ECO:0000256" key="8">
    <source>
        <dbReference type="ARBA" id="ARBA00022603"/>
    </source>
</evidence>
<keyword evidence="9 15" id="KW-0808">Transferase</keyword>
<keyword evidence="20" id="KW-1185">Reference proteome</keyword>
<evidence type="ECO:0000256" key="16">
    <source>
        <dbReference type="PIRSR" id="PIRSR000386-1"/>
    </source>
</evidence>
<evidence type="ECO:0000259" key="18">
    <source>
        <dbReference type="Pfam" id="PF01746"/>
    </source>
</evidence>
<dbReference type="InterPro" id="IPR002649">
    <property type="entry name" value="tRNA_m1G_MeTrfase_TrmD"/>
</dbReference>
<dbReference type="FunFam" id="1.10.1270.20:FF:000001">
    <property type="entry name" value="tRNA (guanine-N(1)-)-methyltransferase"/>
    <property type="match status" value="1"/>
</dbReference>
<dbReference type="Gene3D" id="1.10.1270.20">
    <property type="entry name" value="tRNA(m1g37)methyltransferase, domain 2"/>
    <property type="match status" value="1"/>
</dbReference>
<evidence type="ECO:0000313" key="19">
    <source>
        <dbReference type="EMBL" id="EAT14897.1"/>
    </source>
</evidence>
<dbReference type="InterPro" id="IPR029026">
    <property type="entry name" value="tRNA_m1G_MTases_N"/>
</dbReference>
<gene>
    <name evidence="15" type="primary">trmD</name>
    <name evidence="19" type="ORF">Dace_0906</name>
</gene>
<organism evidence="19 20">
    <name type="scientific">Desulfuromonas acetoxidans (strain DSM 684 / 11070)</name>
    <dbReference type="NCBI Taxonomy" id="281689"/>
    <lineage>
        <taxon>Bacteria</taxon>
        <taxon>Pseudomonadati</taxon>
        <taxon>Thermodesulfobacteriota</taxon>
        <taxon>Desulfuromonadia</taxon>
        <taxon>Desulfuromonadales</taxon>
        <taxon>Desulfuromonadaceae</taxon>
        <taxon>Desulfuromonas</taxon>
    </lineage>
</organism>
<evidence type="ECO:0000256" key="14">
    <source>
        <dbReference type="ARBA" id="ARBA00047783"/>
    </source>
</evidence>
<evidence type="ECO:0000256" key="5">
    <source>
        <dbReference type="ARBA" id="ARBA00012807"/>
    </source>
</evidence>
<evidence type="ECO:0000256" key="6">
    <source>
        <dbReference type="ARBA" id="ARBA00014679"/>
    </source>
</evidence>
<evidence type="ECO:0000256" key="12">
    <source>
        <dbReference type="ARBA" id="ARBA00029736"/>
    </source>
</evidence>
<dbReference type="AlphaFoldDB" id="Q1JX95"/>
<keyword evidence="10 15" id="KW-0949">S-adenosyl-L-methionine</keyword>
<evidence type="ECO:0000256" key="3">
    <source>
        <dbReference type="ARBA" id="ARBA00007630"/>
    </source>
</evidence>
<evidence type="ECO:0000313" key="20">
    <source>
        <dbReference type="Proteomes" id="UP000005695"/>
    </source>
</evidence>
<dbReference type="SUPFAM" id="SSF75217">
    <property type="entry name" value="alpha/beta knot"/>
    <property type="match status" value="1"/>
</dbReference>
<evidence type="ECO:0000256" key="1">
    <source>
        <dbReference type="ARBA" id="ARBA00002634"/>
    </source>
</evidence>
<comment type="subcellular location">
    <subcellularLocation>
        <location evidence="2 15 17">Cytoplasm</location>
    </subcellularLocation>
</comment>
<keyword evidence="7 15" id="KW-0963">Cytoplasm</keyword>
<comment type="subunit">
    <text evidence="4 15 17">Homodimer.</text>
</comment>
<dbReference type="PIRSF" id="PIRSF000386">
    <property type="entry name" value="tRNA_mtase"/>
    <property type="match status" value="1"/>
</dbReference>
<evidence type="ECO:0000256" key="10">
    <source>
        <dbReference type="ARBA" id="ARBA00022691"/>
    </source>
</evidence>
<evidence type="ECO:0000256" key="13">
    <source>
        <dbReference type="ARBA" id="ARBA00033392"/>
    </source>
</evidence>
<protein>
    <recommendedName>
        <fullName evidence="6 15">tRNA (guanine-N(1)-)-methyltransferase</fullName>
        <ecNumber evidence="5 15">2.1.1.228</ecNumber>
    </recommendedName>
    <alternativeName>
        <fullName evidence="12 15">M1G-methyltransferase</fullName>
    </alternativeName>
    <alternativeName>
        <fullName evidence="13 15">tRNA [GM37] methyltransferase</fullName>
    </alternativeName>
</protein>
<comment type="function">
    <text evidence="1 15 17">Specifically methylates guanosine-37 in various tRNAs.</text>
</comment>
<comment type="similarity">
    <text evidence="3 15 17">Belongs to the RNA methyltransferase TrmD family.</text>
</comment>
<feature type="binding site" evidence="15 16">
    <location>
        <position position="112"/>
    </location>
    <ligand>
        <name>S-adenosyl-L-methionine</name>
        <dbReference type="ChEBI" id="CHEBI:59789"/>
    </ligand>
</feature>
<dbReference type="FunFam" id="3.40.1280.10:FF:000001">
    <property type="entry name" value="tRNA (guanine-N(1)-)-methyltransferase"/>
    <property type="match status" value="1"/>
</dbReference>
<keyword evidence="8 15" id="KW-0489">Methyltransferase</keyword>
<comment type="caution">
    <text evidence="19">The sequence shown here is derived from an EMBL/GenBank/DDBJ whole genome shotgun (WGS) entry which is preliminary data.</text>
</comment>
<dbReference type="NCBIfam" id="NF000648">
    <property type="entry name" value="PRK00026.1"/>
    <property type="match status" value="1"/>
</dbReference>
<reference evidence="19" key="2">
    <citation type="submission" date="2006-05" db="EMBL/GenBank/DDBJ databases">
        <title>Sequencing of the draft genome and assembly of Desulfuromonas acetoxidans DSM 684.</title>
        <authorList>
            <consortium name="US DOE Joint Genome Institute (JGI-PGF)"/>
            <person name="Copeland A."/>
            <person name="Lucas S."/>
            <person name="Lapidus A."/>
            <person name="Barry K."/>
            <person name="Detter J.C."/>
            <person name="Glavina del Rio T."/>
            <person name="Hammon N."/>
            <person name="Israni S."/>
            <person name="Dalin E."/>
            <person name="Tice H."/>
            <person name="Bruce D."/>
            <person name="Pitluck S."/>
            <person name="Richardson P."/>
        </authorList>
    </citation>
    <scope>NUCLEOTIDE SEQUENCE [LARGE SCALE GENOMIC DNA]</scope>
    <source>
        <strain evidence="19">DSM 684</strain>
    </source>
</reference>
<dbReference type="EC" id="2.1.1.228" evidence="5 15"/>
<evidence type="ECO:0000256" key="2">
    <source>
        <dbReference type="ARBA" id="ARBA00004496"/>
    </source>
</evidence>
<dbReference type="CDD" id="cd18080">
    <property type="entry name" value="TrmD-like"/>
    <property type="match status" value="1"/>
</dbReference>
<dbReference type="PANTHER" id="PTHR46417">
    <property type="entry name" value="TRNA (GUANINE-N(1)-)-METHYLTRANSFERASE"/>
    <property type="match status" value="1"/>
</dbReference>
<name>Q1JX95_DESA6</name>
<dbReference type="GO" id="GO:0052906">
    <property type="term" value="F:tRNA (guanine(37)-N1)-methyltransferase activity"/>
    <property type="evidence" value="ECO:0007669"/>
    <property type="project" value="UniProtKB-UniRule"/>
</dbReference>
<dbReference type="GO" id="GO:0005829">
    <property type="term" value="C:cytosol"/>
    <property type="evidence" value="ECO:0007669"/>
    <property type="project" value="TreeGrafter"/>
</dbReference>
<comment type="catalytic activity">
    <reaction evidence="14 15 17">
        <text>guanosine(37) in tRNA + S-adenosyl-L-methionine = N(1)-methylguanosine(37) in tRNA + S-adenosyl-L-homocysteine + H(+)</text>
        <dbReference type="Rhea" id="RHEA:36899"/>
        <dbReference type="Rhea" id="RHEA-COMP:10145"/>
        <dbReference type="Rhea" id="RHEA-COMP:10147"/>
        <dbReference type="ChEBI" id="CHEBI:15378"/>
        <dbReference type="ChEBI" id="CHEBI:57856"/>
        <dbReference type="ChEBI" id="CHEBI:59789"/>
        <dbReference type="ChEBI" id="CHEBI:73542"/>
        <dbReference type="ChEBI" id="CHEBI:74269"/>
        <dbReference type="EC" id="2.1.1.228"/>
    </reaction>
</comment>
<dbReference type="InterPro" id="IPR016009">
    <property type="entry name" value="tRNA_MeTrfase_TRMD/TRM10"/>
</dbReference>
<dbReference type="GO" id="GO:0002939">
    <property type="term" value="P:tRNA N1-guanine methylation"/>
    <property type="evidence" value="ECO:0007669"/>
    <property type="project" value="TreeGrafter"/>
</dbReference>
<keyword evidence="11 15" id="KW-0819">tRNA processing</keyword>
<accession>Q1JX95</accession>
<dbReference type="NCBIfam" id="TIGR00088">
    <property type="entry name" value="trmD"/>
    <property type="match status" value="1"/>
</dbReference>
<dbReference type="InterPro" id="IPR023148">
    <property type="entry name" value="tRNA_m1G_MeTrfase_C_sf"/>
</dbReference>